<comment type="caution">
    <text evidence="3">The sequence shown here is derived from an EMBL/GenBank/DDBJ whole genome shotgun (WGS) entry which is preliminary data.</text>
</comment>
<keyword evidence="2" id="KW-0812">Transmembrane</keyword>
<evidence type="ECO:0000256" key="1">
    <source>
        <dbReference type="SAM" id="MobiDB-lite"/>
    </source>
</evidence>
<protein>
    <submittedName>
        <fullName evidence="3">Uncharacterized protein</fullName>
    </submittedName>
</protein>
<reference evidence="3" key="1">
    <citation type="submission" date="2023-10" db="EMBL/GenBank/DDBJ databases">
        <title>Genome assembly of Pristionchus species.</title>
        <authorList>
            <person name="Yoshida K."/>
            <person name="Sommer R.J."/>
        </authorList>
    </citation>
    <scope>NUCLEOTIDE SEQUENCE</scope>
    <source>
        <strain evidence="3">RS5133</strain>
    </source>
</reference>
<dbReference type="Proteomes" id="UP001432322">
    <property type="component" value="Unassembled WGS sequence"/>
</dbReference>
<evidence type="ECO:0000313" key="3">
    <source>
        <dbReference type="EMBL" id="GMT36605.1"/>
    </source>
</evidence>
<keyword evidence="2" id="KW-1133">Transmembrane helix</keyword>
<feature type="transmembrane region" description="Helical" evidence="2">
    <location>
        <begin position="35"/>
        <end position="53"/>
    </location>
</feature>
<organism evidence="3 4">
    <name type="scientific">Pristionchus fissidentatus</name>
    <dbReference type="NCBI Taxonomy" id="1538716"/>
    <lineage>
        <taxon>Eukaryota</taxon>
        <taxon>Metazoa</taxon>
        <taxon>Ecdysozoa</taxon>
        <taxon>Nematoda</taxon>
        <taxon>Chromadorea</taxon>
        <taxon>Rhabditida</taxon>
        <taxon>Rhabditina</taxon>
        <taxon>Diplogasteromorpha</taxon>
        <taxon>Diplogasteroidea</taxon>
        <taxon>Neodiplogasteridae</taxon>
        <taxon>Pristionchus</taxon>
    </lineage>
</organism>
<proteinExistence type="predicted"/>
<evidence type="ECO:0000313" key="4">
    <source>
        <dbReference type="Proteomes" id="UP001432322"/>
    </source>
</evidence>
<keyword evidence="4" id="KW-1185">Reference proteome</keyword>
<accession>A0AAV5WYN2</accession>
<gene>
    <name evidence="3" type="ORF">PFISCL1PPCAC_27902</name>
</gene>
<evidence type="ECO:0000256" key="2">
    <source>
        <dbReference type="SAM" id="Phobius"/>
    </source>
</evidence>
<keyword evidence="2" id="KW-0472">Membrane</keyword>
<feature type="region of interest" description="Disordered" evidence="1">
    <location>
        <begin position="82"/>
        <end position="101"/>
    </location>
</feature>
<dbReference type="EMBL" id="BTSY01000007">
    <property type="protein sequence ID" value="GMT36605.1"/>
    <property type="molecule type" value="Genomic_DNA"/>
</dbReference>
<sequence>REFFAQSSYAPYSVARASMNYIKQSYVHLADMQSYWLFITILALATLNAVVMAEDYDVPSRLGLGSYSSNWGEKASDGGRWILDDDDSTAPQKRAPMRMGKRAAFRLGKRAPMRMGKRAPMRMGKRGPLRLG</sequence>
<dbReference type="AlphaFoldDB" id="A0AAV5WYN2"/>
<name>A0AAV5WYN2_9BILA</name>
<feature type="non-terminal residue" evidence="3">
    <location>
        <position position="1"/>
    </location>
</feature>